<feature type="transmembrane region" description="Helical" evidence="1">
    <location>
        <begin position="135"/>
        <end position="156"/>
    </location>
</feature>
<feature type="transmembrane region" description="Helical" evidence="1">
    <location>
        <begin position="98"/>
        <end position="114"/>
    </location>
</feature>
<dbReference type="Proteomes" id="UP001604336">
    <property type="component" value="Unassembled WGS sequence"/>
</dbReference>
<feature type="transmembrane region" description="Helical" evidence="1">
    <location>
        <begin position="183"/>
        <end position="201"/>
    </location>
</feature>
<keyword evidence="1" id="KW-0812">Transmembrane</keyword>
<proteinExistence type="predicted"/>
<keyword evidence="1" id="KW-0472">Membrane</keyword>
<evidence type="ECO:0000313" key="2">
    <source>
        <dbReference type="EMBL" id="KAL2466064.1"/>
    </source>
</evidence>
<name>A0ABD1PR22_9LAMI</name>
<accession>A0ABD1PR22</accession>
<protein>
    <submittedName>
        <fullName evidence="2">Late blight resistance proteinR1A-3</fullName>
    </submittedName>
</protein>
<keyword evidence="1" id="KW-1133">Transmembrane helix</keyword>
<comment type="caution">
    <text evidence="2">The sequence shown here is derived from an EMBL/GenBank/DDBJ whole genome shotgun (WGS) entry which is preliminary data.</text>
</comment>
<reference evidence="3" key="1">
    <citation type="submission" date="2024-07" db="EMBL/GenBank/DDBJ databases">
        <title>Two chromosome-level genome assemblies of Korean endemic species Abeliophyllum distichum and Forsythia ovata (Oleaceae).</title>
        <authorList>
            <person name="Jang H."/>
        </authorList>
    </citation>
    <scope>NUCLEOTIDE SEQUENCE [LARGE SCALE GENOMIC DNA]</scope>
</reference>
<evidence type="ECO:0000313" key="3">
    <source>
        <dbReference type="Proteomes" id="UP001604336"/>
    </source>
</evidence>
<sequence length="202" mass="22552">MSSSSILVVDALKSFDSFNLKDIGIDGNRKVLQELVSFEKEVKVFFKVPNQQMISNPNQVVAAFIIVLLLMLEVILRIDPDFIACVNDIEAVVNEVGSFFYAFFITSLVFALINEEKEITDSNSSAKNAKMDIKALVNELGSFLVYGSGILDLALFDLLPKFELLKTNFKEYCITVSKMPSDMAPNTAMVSLFIMFLMILCT</sequence>
<organism evidence="2 3">
    <name type="scientific">Abeliophyllum distichum</name>
    <dbReference type="NCBI Taxonomy" id="126358"/>
    <lineage>
        <taxon>Eukaryota</taxon>
        <taxon>Viridiplantae</taxon>
        <taxon>Streptophyta</taxon>
        <taxon>Embryophyta</taxon>
        <taxon>Tracheophyta</taxon>
        <taxon>Spermatophyta</taxon>
        <taxon>Magnoliopsida</taxon>
        <taxon>eudicotyledons</taxon>
        <taxon>Gunneridae</taxon>
        <taxon>Pentapetalae</taxon>
        <taxon>asterids</taxon>
        <taxon>lamiids</taxon>
        <taxon>Lamiales</taxon>
        <taxon>Oleaceae</taxon>
        <taxon>Forsythieae</taxon>
        <taxon>Abeliophyllum</taxon>
    </lineage>
</organism>
<keyword evidence="3" id="KW-1185">Reference proteome</keyword>
<feature type="transmembrane region" description="Helical" evidence="1">
    <location>
        <begin position="60"/>
        <end position="78"/>
    </location>
</feature>
<dbReference type="AlphaFoldDB" id="A0ABD1PR22"/>
<gene>
    <name evidence="2" type="ORF">Adt_41915</name>
</gene>
<evidence type="ECO:0000256" key="1">
    <source>
        <dbReference type="SAM" id="Phobius"/>
    </source>
</evidence>
<dbReference type="EMBL" id="JBFOLK010000013">
    <property type="protein sequence ID" value="KAL2466064.1"/>
    <property type="molecule type" value="Genomic_DNA"/>
</dbReference>